<organism evidence="2 3">
    <name type="scientific">Pseudomicrostroma glucosiphilum</name>
    <dbReference type="NCBI Taxonomy" id="1684307"/>
    <lineage>
        <taxon>Eukaryota</taxon>
        <taxon>Fungi</taxon>
        <taxon>Dikarya</taxon>
        <taxon>Basidiomycota</taxon>
        <taxon>Ustilaginomycotina</taxon>
        <taxon>Exobasidiomycetes</taxon>
        <taxon>Microstromatales</taxon>
        <taxon>Microstromatales incertae sedis</taxon>
        <taxon>Pseudomicrostroma</taxon>
    </lineage>
</organism>
<dbReference type="RefSeq" id="XP_025349418.1">
    <property type="nucleotide sequence ID" value="XM_025493812.1"/>
</dbReference>
<feature type="chain" id="PRO_5016236876" evidence="1">
    <location>
        <begin position="25"/>
        <end position="324"/>
    </location>
</feature>
<reference evidence="2 3" key="1">
    <citation type="journal article" date="2018" name="Mol. Biol. Evol.">
        <title>Broad Genomic Sampling Reveals a Smut Pathogenic Ancestry of the Fungal Clade Ustilaginomycotina.</title>
        <authorList>
            <person name="Kijpornyongpan T."/>
            <person name="Mondo S.J."/>
            <person name="Barry K."/>
            <person name="Sandor L."/>
            <person name="Lee J."/>
            <person name="Lipzen A."/>
            <person name="Pangilinan J."/>
            <person name="LaButti K."/>
            <person name="Hainaut M."/>
            <person name="Henrissat B."/>
            <person name="Grigoriev I.V."/>
            <person name="Spatafora J.W."/>
            <person name="Aime M.C."/>
        </authorList>
    </citation>
    <scope>NUCLEOTIDE SEQUENCE [LARGE SCALE GENOMIC DNA]</scope>
    <source>
        <strain evidence="2 3">MCA 4718</strain>
    </source>
</reference>
<feature type="signal peptide" evidence="1">
    <location>
        <begin position="1"/>
        <end position="24"/>
    </location>
</feature>
<accession>A0A316UBM1</accession>
<dbReference type="Proteomes" id="UP000245942">
    <property type="component" value="Unassembled WGS sequence"/>
</dbReference>
<dbReference type="EMBL" id="KZ819323">
    <property type="protein sequence ID" value="PWN22258.1"/>
    <property type="molecule type" value="Genomic_DNA"/>
</dbReference>
<keyword evidence="1" id="KW-0732">Signal</keyword>
<evidence type="ECO:0000313" key="3">
    <source>
        <dbReference type="Proteomes" id="UP000245942"/>
    </source>
</evidence>
<evidence type="ECO:0000313" key="2">
    <source>
        <dbReference type="EMBL" id="PWN22258.1"/>
    </source>
</evidence>
<dbReference type="GeneID" id="37015546"/>
<name>A0A316UBM1_9BASI</name>
<evidence type="ECO:0000256" key="1">
    <source>
        <dbReference type="SAM" id="SignalP"/>
    </source>
</evidence>
<sequence>MQLSLFLNACFLALVALLVTPSQATPVTRSTSAYCDAFTKACSLWANTTSSCSSSSSALTVSCKTSTTDVTGDVVALLASPNTATLTSTMSTTVSSTRTRTKTVQQTSTVKVKVISTTQLTVTAATVTSKTTLPTTTTVISVSTPWVLQNGGAVVAAVSVDNVVSSVVGAASSAVAAATSSVASLGQIGHSGEFIVAISASDIMRRDVNEDEEKEEGEEVELSARSVKKSTATKSIASTFCSTYLAACQDLHLHCKLKQSLLHTRLQVHKRKRQEFLHSGFTSTEPLVQHKTRHYDEYTSLDVDYQYYIGTSDDNADCNFDNCG</sequence>
<keyword evidence="3" id="KW-1185">Reference proteome</keyword>
<gene>
    <name evidence="2" type="ORF">BCV69DRAFT_292766</name>
</gene>
<protein>
    <submittedName>
        <fullName evidence="2">Uncharacterized protein</fullName>
    </submittedName>
</protein>
<dbReference type="AlphaFoldDB" id="A0A316UBM1"/>
<proteinExistence type="predicted"/>